<dbReference type="Pfam" id="PF00498">
    <property type="entry name" value="FHA"/>
    <property type="match status" value="1"/>
</dbReference>
<keyword evidence="2" id="KW-1185">Reference proteome</keyword>
<dbReference type="STRING" id="31246.A0A183P0U3"/>
<dbReference type="PANTHER" id="PTHR15715:SF37">
    <property type="entry name" value="LD47843P"/>
    <property type="match status" value="1"/>
</dbReference>
<dbReference type="Proteomes" id="UP000269396">
    <property type="component" value="Unassembled WGS sequence"/>
</dbReference>
<gene>
    <name evidence="1" type="ORF">SMTD_LOCUS7981</name>
</gene>
<protein>
    <submittedName>
        <fullName evidence="1">Uncharacterized protein</fullName>
    </submittedName>
</protein>
<dbReference type="SUPFAM" id="SSF49879">
    <property type="entry name" value="SMAD/FHA domain"/>
    <property type="match status" value="1"/>
</dbReference>
<name>A0A183P0U3_9TREM</name>
<reference evidence="1 2" key="1">
    <citation type="submission" date="2018-11" db="EMBL/GenBank/DDBJ databases">
        <authorList>
            <consortium name="Pathogen Informatics"/>
        </authorList>
    </citation>
    <scope>NUCLEOTIDE SEQUENCE [LARGE SCALE GENOMIC DNA]</scope>
    <source>
        <strain>Denwood</strain>
        <strain evidence="2">Zambia</strain>
    </source>
</reference>
<evidence type="ECO:0000313" key="1">
    <source>
        <dbReference type="EMBL" id="VDP42333.1"/>
    </source>
</evidence>
<organism evidence="1 2">
    <name type="scientific">Schistosoma mattheei</name>
    <dbReference type="NCBI Taxonomy" id="31246"/>
    <lineage>
        <taxon>Eukaryota</taxon>
        <taxon>Metazoa</taxon>
        <taxon>Spiralia</taxon>
        <taxon>Lophotrochozoa</taxon>
        <taxon>Platyhelminthes</taxon>
        <taxon>Trematoda</taxon>
        <taxon>Digenea</taxon>
        <taxon>Strigeidida</taxon>
        <taxon>Schistosomatoidea</taxon>
        <taxon>Schistosomatidae</taxon>
        <taxon>Schistosoma</taxon>
    </lineage>
</organism>
<proteinExistence type="predicted"/>
<accession>A0A183P0U3</accession>
<dbReference type="Gene3D" id="2.60.200.20">
    <property type="match status" value="1"/>
</dbReference>
<dbReference type="PANTHER" id="PTHR15715">
    <property type="entry name" value="CENTROSOMAL PROTEIN OF 170 KDA"/>
    <property type="match status" value="1"/>
</dbReference>
<sequence>MFWLRDTNSSNGTFVNNTRIVKKNDEDFADREIFSGDIIRFGVDVVEHDSNLYFVAYIYLTLATHGCIIAQVALYHPNGTEAKQSSNNALTGIEALHTEQMFRFTHYISAMVDEDRLLEKLSLYETQLSLLKQDLPENSLQSHLMQALEEKFNLEKASKIMLERLLNEKAEVFSKATDLEHSLVVSQKECIRLRQDYENIQEAYQNLANDRQSKQVASEGSKESKIEKSDVKVETDQLKDEKVLGKVFDQFLYSDHRANNRQALDSHNGNDANILVNGLDNGISKIPENYDDKLNNINERFGMQNNFDVLKSSEPDNFFGVQDELSILAKIKRSNESTLSLPVNSDPATNNIDSFESLDNVDPDKTSLKRLDVVNCKENNFETALQRATEYATLVANLQRRVGADLNSLCLPPNLHNNADIFNIHNDLCIPPAEFRTTHITKMDVCLGTETLADHIQSTEVDGTANQEVEINHLQAYRMDKDSHTDEELSKLHNELMESVNEIETYKQLTEDLRKQDAAKAELLLLVRGECDALKSRIAVIETDVATSRADHHRLISETRRAQAEANELLLERDNLSKQLDTANNQIEHLQKLLASTLLCDTKTQISNKNSISNEISTVNSLNDNLCPTNQYPTRTSNVPLHEHYVSSFFY</sequence>
<dbReference type="InterPro" id="IPR000253">
    <property type="entry name" value="FHA_dom"/>
</dbReference>
<dbReference type="InterPro" id="IPR051176">
    <property type="entry name" value="Cent_Immune-Sig_Mod"/>
</dbReference>
<dbReference type="AlphaFoldDB" id="A0A183P0U3"/>
<dbReference type="EMBL" id="UZAL01028602">
    <property type="protein sequence ID" value="VDP42333.1"/>
    <property type="molecule type" value="Genomic_DNA"/>
</dbReference>
<dbReference type="InterPro" id="IPR008984">
    <property type="entry name" value="SMAD_FHA_dom_sf"/>
</dbReference>
<evidence type="ECO:0000313" key="2">
    <source>
        <dbReference type="Proteomes" id="UP000269396"/>
    </source>
</evidence>
<dbReference type="PROSITE" id="PS50006">
    <property type="entry name" value="FHA_DOMAIN"/>
    <property type="match status" value="1"/>
</dbReference>